<dbReference type="PIRSF" id="PIRSF028756">
    <property type="entry name" value="PPK2_prd"/>
    <property type="match status" value="1"/>
</dbReference>
<sequence length="288" mass="33421">METMSDFSIKDAQRTRVGPGFTLSEVDPDSTPGFKGGNKDLDRAFREPDEELLTLQEKLWANGRRNPEEIGSVLVVLQGMDTSGKGGVARRVFGIFPPYGLKVYAFGKPTEEELAHDFLWRIRPQAPEPGQIAVWDRSHYEDVLVHRVLGLSPAEEIERRYGAITDFEWELSQRGTRIIKVMLHISPEFQAKNLLDRIENPEKVWKYQPGDIDDRRHWDDYQEAFEIALTRTSTAYAPWYCVPGDDKDYARLVVKYLLLNELRSMNLEWPEIHFDPDMEKQRLFDSMK</sequence>
<evidence type="ECO:0000256" key="1">
    <source>
        <dbReference type="ARBA" id="ARBA00022679"/>
    </source>
</evidence>
<evidence type="ECO:0000259" key="4">
    <source>
        <dbReference type="Pfam" id="PF03976"/>
    </source>
</evidence>
<evidence type="ECO:0000313" key="6">
    <source>
        <dbReference type="Proteomes" id="UP000424462"/>
    </source>
</evidence>
<dbReference type="AlphaFoldDB" id="A0A6B8VTL9"/>
<dbReference type="Pfam" id="PF03976">
    <property type="entry name" value="PPK2"/>
    <property type="match status" value="1"/>
</dbReference>
<dbReference type="KEGG" id="cok:COCCU_07900"/>
<dbReference type="Proteomes" id="UP000424462">
    <property type="component" value="Chromosome"/>
</dbReference>
<dbReference type="InterPro" id="IPR022300">
    <property type="entry name" value="PPK2-rel_1"/>
</dbReference>
<protein>
    <submittedName>
        <fullName evidence="5">Polyphosphate kinase 2 (PPK2)</fullName>
    </submittedName>
</protein>
<evidence type="ECO:0000256" key="2">
    <source>
        <dbReference type="ARBA" id="ARBA00022777"/>
    </source>
</evidence>
<accession>A0A6B8VTL9</accession>
<dbReference type="EMBL" id="CP046455">
    <property type="protein sequence ID" value="QGU07513.1"/>
    <property type="molecule type" value="Genomic_DNA"/>
</dbReference>
<gene>
    <name evidence="5" type="ORF">COCCU_07900</name>
</gene>
<feature type="region of interest" description="Disordered" evidence="3">
    <location>
        <begin position="1"/>
        <end position="41"/>
    </location>
</feature>
<keyword evidence="6" id="KW-1185">Reference proteome</keyword>
<keyword evidence="1" id="KW-0808">Transferase</keyword>
<dbReference type="GO" id="GO:0006797">
    <property type="term" value="P:polyphosphate metabolic process"/>
    <property type="evidence" value="ECO:0007669"/>
    <property type="project" value="InterPro"/>
</dbReference>
<name>A0A6B8VTL9_9CORY</name>
<dbReference type="InterPro" id="IPR022488">
    <property type="entry name" value="PPK2-related"/>
</dbReference>
<dbReference type="InterPro" id="IPR016898">
    <property type="entry name" value="Polyphosphate_phosphotransfera"/>
</dbReference>
<feature type="domain" description="Polyphosphate kinase-2-related" evidence="4">
    <location>
        <begin position="49"/>
        <end position="266"/>
    </location>
</feature>
<dbReference type="SUPFAM" id="SSF52540">
    <property type="entry name" value="P-loop containing nucleoside triphosphate hydrolases"/>
    <property type="match status" value="1"/>
</dbReference>
<proteinExistence type="predicted"/>
<dbReference type="InterPro" id="IPR027417">
    <property type="entry name" value="P-loop_NTPase"/>
</dbReference>
<dbReference type="NCBIfam" id="TIGR03709">
    <property type="entry name" value="PPK2_rel_1"/>
    <property type="match status" value="1"/>
</dbReference>
<organism evidence="5 6">
    <name type="scientific">Corynebacterium occultum</name>
    <dbReference type="NCBI Taxonomy" id="2675219"/>
    <lineage>
        <taxon>Bacteria</taxon>
        <taxon>Bacillati</taxon>
        <taxon>Actinomycetota</taxon>
        <taxon>Actinomycetes</taxon>
        <taxon>Mycobacteriales</taxon>
        <taxon>Corynebacteriaceae</taxon>
        <taxon>Corynebacterium</taxon>
    </lineage>
</organism>
<dbReference type="PANTHER" id="PTHR34383:SF3">
    <property type="entry name" value="POLYPHOSPHATE:AMP PHOSPHOTRANSFERASE"/>
    <property type="match status" value="1"/>
</dbReference>
<evidence type="ECO:0000256" key="3">
    <source>
        <dbReference type="SAM" id="MobiDB-lite"/>
    </source>
</evidence>
<keyword evidence="2 5" id="KW-0418">Kinase</keyword>
<dbReference type="PANTHER" id="PTHR34383">
    <property type="entry name" value="POLYPHOSPHATE:AMP PHOSPHOTRANSFERASE-RELATED"/>
    <property type="match status" value="1"/>
</dbReference>
<reference evidence="5 6" key="1">
    <citation type="submission" date="2019-11" db="EMBL/GenBank/DDBJ databases">
        <title>Complete genome sequence of Corynebacterium kalinowskii 1959, a novel Corynebacterium species isolated from soil of a small paddock in Vilsendorf, Germany.</title>
        <authorList>
            <person name="Schaffert L."/>
            <person name="Ruwe M."/>
            <person name="Milse J."/>
            <person name="Hanuschka K."/>
            <person name="Ortseifen V."/>
            <person name="Droste J."/>
            <person name="Brandt D."/>
            <person name="Schlueter L."/>
            <person name="Kutter Y."/>
            <person name="Vinke S."/>
            <person name="Viehoefer P."/>
            <person name="Jacob L."/>
            <person name="Luebke N.-C."/>
            <person name="Schulte-Berndt E."/>
            <person name="Hain C."/>
            <person name="Linder M."/>
            <person name="Schmidt P."/>
            <person name="Wollenschlaeger L."/>
            <person name="Luttermann T."/>
            <person name="Thieme E."/>
            <person name="Hassa J."/>
            <person name="Haak M."/>
            <person name="Wittchen M."/>
            <person name="Mentz A."/>
            <person name="Persicke M."/>
            <person name="Busche T."/>
            <person name="Ruckert C."/>
        </authorList>
    </citation>
    <scope>NUCLEOTIDE SEQUENCE [LARGE SCALE GENOMIC DNA]</scope>
    <source>
        <strain evidence="5 6">2039</strain>
    </source>
</reference>
<dbReference type="Gene3D" id="3.40.50.300">
    <property type="entry name" value="P-loop containing nucleotide triphosphate hydrolases"/>
    <property type="match status" value="1"/>
</dbReference>
<evidence type="ECO:0000313" key="5">
    <source>
        <dbReference type="EMBL" id="QGU07513.1"/>
    </source>
</evidence>
<dbReference type="GO" id="GO:0008976">
    <property type="term" value="F:polyphosphate kinase activity"/>
    <property type="evidence" value="ECO:0007669"/>
    <property type="project" value="InterPro"/>
</dbReference>